<dbReference type="AlphaFoldDB" id="A0A2P8ECS5"/>
<gene>
    <name evidence="3" type="ORF">CLV48_101164</name>
</gene>
<keyword evidence="2" id="KW-0472">Membrane</keyword>
<dbReference type="Proteomes" id="UP000240708">
    <property type="component" value="Unassembled WGS sequence"/>
</dbReference>
<comment type="caution">
    <text evidence="3">The sequence shown here is derived from an EMBL/GenBank/DDBJ whole genome shotgun (WGS) entry which is preliminary data.</text>
</comment>
<keyword evidence="1" id="KW-0175">Coiled coil</keyword>
<evidence type="ECO:0000256" key="1">
    <source>
        <dbReference type="SAM" id="Coils"/>
    </source>
</evidence>
<reference evidence="3 4" key="1">
    <citation type="submission" date="2018-03" db="EMBL/GenBank/DDBJ databases">
        <title>Genomic Encyclopedia of Archaeal and Bacterial Type Strains, Phase II (KMG-II): from individual species to whole genera.</title>
        <authorList>
            <person name="Goeker M."/>
        </authorList>
    </citation>
    <scope>NUCLEOTIDE SEQUENCE [LARGE SCALE GENOMIC DNA]</scope>
    <source>
        <strain evidence="3 4">DSM 28057</strain>
    </source>
</reference>
<evidence type="ECO:0000313" key="4">
    <source>
        <dbReference type="Proteomes" id="UP000240708"/>
    </source>
</evidence>
<name>A0A2P8ECS5_9BACT</name>
<feature type="coiled-coil region" evidence="1">
    <location>
        <begin position="559"/>
        <end position="593"/>
    </location>
</feature>
<organism evidence="3 4">
    <name type="scientific">Cecembia rubra</name>
    <dbReference type="NCBI Taxonomy" id="1485585"/>
    <lineage>
        <taxon>Bacteria</taxon>
        <taxon>Pseudomonadati</taxon>
        <taxon>Bacteroidota</taxon>
        <taxon>Cytophagia</taxon>
        <taxon>Cytophagales</taxon>
        <taxon>Cyclobacteriaceae</taxon>
        <taxon>Cecembia</taxon>
    </lineage>
</organism>
<accession>A0A2P8ECS5</accession>
<evidence type="ECO:0000313" key="3">
    <source>
        <dbReference type="EMBL" id="PSL07234.1"/>
    </source>
</evidence>
<sequence>MMFRLDLIKVPEIVFNYVKIEFFYLVNSTDKISGLWKKLFVFLMMIILFPTILTAQEVYKGEYTFNGLKGEVSFEFVKGDGESLIKQGDFKFQRLEKDKEDRTTIFKSIVEGFYEQDKKTGLWNYLEEKHFVELNDVNNFRLDYSVQSEQIKLKSSYKNGVPDGRWSFERSEYKNGKLNPKSQAEEFLFREGDLIGKFQYKSFGNIRTHFIRGELNQNGFMDGEWTFVYRDGSVLVSENRNYVDGFLLGVVKRDLESDEILEEEVFYQTIKKLNQANRKENKGFKVAEDRFGLFFNDGFLNDSKLATIQNSGNKFITEFLTDVLRYDGDYVNQKGELINYPIHTKRFVFELSRQQQRIVEDLPLEYERLFDLVSNYNERNSLRLNRQRSDTLSFAYAFFQHQAEKLSKFNELIGLFRTKEIQYFDLEFLYSEGLSFLTEKDVVKYDLGDSIRTREIVFQKMEFQEDFYVALANYIKQMSEKTQEVKKLVDGTLAKIEQDEDLREIQNQIQERKDKTEAIYLQSSGLDSRTLDLVTSIRKNILGNGFDKINERFAKEDDFNNKKDLARIMMDLLEELENKYPNIIELYKKAEELDKLYMEELFNPFTYTRYDQRSKTRLYESAETLLNFYFEGLASEQDYTELKTWLSKIEKLFERMEALREDDTRRLERRISRRMSVSKLESLLEL</sequence>
<proteinExistence type="predicted"/>
<dbReference type="EMBL" id="PYGF01000001">
    <property type="protein sequence ID" value="PSL07234.1"/>
    <property type="molecule type" value="Genomic_DNA"/>
</dbReference>
<keyword evidence="2" id="KW-1133">Transmembrane helix</keyword>
<evidence type="ECO:0000256" key="2">
    <source>
        <dbReference type="SAM" id="Phobius"/>
    </source>
</evidence>
<keyword evidence="4" id="KW-1185">Reference proteome</keyword>
<feature type="transmembrane region" description="Helical" evidence="2">
    <location>
        <begin position="39"/>
        <end position="59"/>
    </location>
</feature>
<keyword evidence="2" id="KW-0812">Transmembrane</keyword>
<protein>
    <submittedName>
        <fullName evidence="3">Uncharacterized protein</fullName>
    </submittedName>
</protein>